<gene>
    <name evidence="4" type="ORF">TWF481_007727</name>
</gene>
<feature type="transmembrane region" description="Helical" evidence="2">
    <location>
        <begin position="74"/>
        <end position="91"/>
    </location>
</feature>
<feature type="compositionally biased region" description="Acidic residues" evidence="1">
    <location>
        <begin position="31"/>
        <end position="42"/>
    </location>
</feature>
<accession>A0AAV9WE92</accession>
<dbReference type="SUPFAM" id="SSF103481">
    <property type="entry name" value="Multidrug resistance efflux transporter EmrE"/>
    <property type="match status" value="2"/>
</dbReference>
<proteinExistence type="predicted"/>
<dbReference type="Gene3D" id="1.10.3730.20">
    <property type="match status" value="1"/>
</dbReference>
<feature type="transmembrane region" description="Helical" evidence="2">
    <location>
        <begin position="301"/>
        <end position="325"/>
    </location>
</feature>
<sequence>MSEASQKNGDAAGATITARASSRNKQASETLPEDSWEVEWDVYSDPASSEADESEPGSPTALFRHTHEGPSGRRRVVTAVVLMTLAVVSMVGQTEATVHVQRDLGWDKPFLILYLTHGFYFIMWPGLLLFERFQQSAKPWGRFFEDHFFVLRRTAQYVEHQTLDLTSSQTLQSPWPYMLKTCFIQCCALNIAAVTWFVAANMTTPSDLTAINNTSAIFTYVFSVWLLKESMRMAKNVAVVLAVAGVLVIAYGNPTEGGTDAAVSNQKRLFGNAITAAGAVLFGLYRVLYKLKACLPAEATAEMNIMFSIVVGSSIGVFTTLVFWLPLPVLHITGVEVFEWPSGAAAFWTAFGAACSVVFTCSFLSLTALTSPVLSSVAAMLSIFFVALYDWLFTGHDLTKATLGGGFAIIFAFLLLGWSTYQETYVENDRPNEHELTRVPTEEV</sequence>
<feature type="transmembrane region" description="Helical" evidence="2">
    <location>
        <begin position="177"/>
        <end position="198"/>
    </location>
</feature>
<reference evidence="4 5" key="1">
    <citation type="submission" date="2023-08" db="EMBL/GenBank/DDBJ databases">
        <authorList>
            <person name="Palmer J.M."/>
        </authorList>
    </citation>
    <scope>NUCLEOTIDE SEQUENCE [LARGE SCALE GENOMIC DNA]</scope>
    <source>
        <strain evidence="4 5">TWF481</strain>
    </source>
</reference>
<feature type="transmembrane region" description="Helical" evidence="2">
    <location>
        <begin position="269"/>
        <end position="289"/>
    </location>
</feature>
<feature type="transmembrane region" description="Helical" evidence="2">
    <location>
        <begin position="398"/>
        <end position="418"/>
    </location>
</feature>
<feature type="transmembrane region" description="Helical" evidence="2">
    <location>
        <begin position="234"/>
        <end position="253"/>
    </location>
</feature>
<dbReference type="GO" id="GO:0016020">
    <property type="term" value="C:membrane"/>
    <property type="evidence" value="ECO:0007669"/>
    <property type="project" value="InterPro"/>
</dbReference>
<feature type="transmembrane region" description="Helical" evidence="2">
    <location>
        <begin position="345"/>
        <end position="366"/>
    </location>
</feature>
<feature type="transmembrane region" description="Helical" evidence="2">
    <location>
        <begin position="210"/>
        <end position="227"/>
    </location>
</feature>
<comment type="caution">
    <text evidence="4">The sequence shown here is derived from an EMBL/GenBank/DDBJ whole genome shotgun (WGS) entry which is preliminary data.</text>
</comment>
<feature type="transmembrane region" description="Helical" evidence="2">
    <location>
        <begin position="111"/>
        <end position="130"/>
    </location>
</feature>
<evidence type="ECO:0000259" key="3">
    <source>
        <dbReference type="Pfam" id="PF00892"/>
    </source>
</evidence>
<dbReference type="InterPro" id="IPR037185">
    <property type="entry name" value="EmrE-like"/>
</dbReference>
<dbReference type="Pfam" id="PF00892">
    <property type="entry name" value="EamA"/>
    <property type="match status" value="1"/>
</dbReference>
<keyword evidence="2" id="KW-1133">Transmembrane helix</keyword>
<feature type="domain" description="EamA" evidence="3">
    <location>
        <begin position="172"/>
        <end position="250"/>
    </location>
</feature>
<feature type="compositionally biased region" description="Polar residues" evidence="1">
    <location>
        <begin position="18"/>
        <end position="29"/>
    </location>
</feature>
<dbReference type="InterPro" id="IPR026505">
    <property type="entry name" value="Solute_c_fam_35_mem_F3/F4"/>
</dbReference>
<dbReference type="InterPro" id="IPR000620">
    <property type="entry name" value="EamA_dom"/>
</dbReference>
<keyword evidence="2" id="KW-0472">Membrane</keyword>
<evidence type="ECO:0000313" key="5">
    <source>
        <dbReference type="Proteomes" id="UP001370758"/>
    </source>
</evidence>
<dbReference type="PANTHER" id="PTHR19346">
    <property type="entry name" value="SUGAR PHOSPHATE TRANSPORTER DOMAIN-CONTAINING PROTEIN"/>
    <property type="match status" value="1"/>
</dbReference>
<dbReference type="Proteomes" id="UP001370758">
    <property type="component" value="Unassembled WGS sequence"/>
</dbReference>
<keyword evidence="2" id="KW-0812">Transmembrane</keyword>
<name>A0AAV9WE92_9PEZI</name>
<protein>
    <recommendedName>
        <fullName evidence="3">EamA domain-containing protein</fullName>
    </recommendedName>
</protein>
<feature type="transmembrane region" description="Helical" evidence="2">
    <location>
        <begin position="373"/>
        <end position="392"/>
    </location>
</feature>
<organism evidence="4 5">
    <name type="scientific">Arthrobotrys musiformis</name>
    <dbReference type="NCBI Taxonomy" id="47236"/>
    <lineage>
        <taxon>Eukaryota</taxon>
        <taxon>Fungi</taxon>
        <taxon>Dikarya</taxon>
        <taxon>Ascomycota</taxon>
        <taxon>Pezizomycotina</taxon>
        <taxon>Orbiliomycetes</taxon>
        <taxon>Orbiliales</taxon>
        <taxon>Orbiliaceae</taxon>
        <taxon>Arthrobotrys</taxon>
    </lineage>
</organism>
<dbReference type="AlphaFoldDB" id="A0AAV9WE92"/>
<keyword evidence="5" id="KW-1185">Reference proteome</keyword>
<dbReference type="PANTHER" id="PTHR19346:SF4">
    <property type="entry name" value="SUGAR PHOSPHATE TRANSPORTER DOMAIN-CONTAINING PROTEIN"/>
    <property type="match status" value="1"/>
</dbReference>
<evidence type="ECO:0000313" key="4">
    <source>
        <dbReference type="EMBL" id="KAK6505836.1"/>
    </source>
</evidence>
<dbReference type="EMBL" id="JAVHJL010000004">
    <property type="protein sequence ID" value="KAK6505836.1"/>
    <property type="molecule type" value="Genomic_DNA"/>
</dbReference>
<evidence type="ECO:0000256" key="1">
    <source>
        <dbReference type="SAM" id="MobiDB-lite"/>
    </source>
</evidence>
<evidence type="ECO:0000256" key="2">
    <source>
        <dbReference type="SAM" id="Phobius"/>
    </source>
</evidence>
<feature type="region of interest" description="Disordered" evidence="1">
    <location>
        <begin position="1"/>
        <end position="69"/>
    </location>
</feature>